<evidence type="ECO:0000256" key="11">
    <source>
        <dbReference type="ARBA" id="ARBA00023310"/>
    </source>
</evidence>
<evidence type="ECO:0000256" key="5">
    <source>
        <dbReference type="ARBA" id="ARBA00022547"/>
    </source>
</evidence>
<dbReference type="InterPro" id="IPR002146">
    <property type="entry name" value="ATP_synth_b/b'su_bac/chlpt"/>
</dbReference>
<dbReference type="GO" id="GO:0045259">
    <property type="term" value="C:proton-transporting ATP synthase complex"/>
    <property type="evidence" value="ECO:0007669"/>
    <property type="project" value="UniProtKB-KW"/>
</dbReference>
<organism evidence="17 18">
    <name type="scientific">Microbacterium mangrovi</name>
    <dbReference type="NCBI Taxonomy" id="1348253"/>
    <lineage>
        <taxon>Bacteria</taxon>
        <taxon>Bacillati</taxon>
        <taxon>Actinomycetota</taxon>
        <taxon>Actinomycetes</taxon>
        <taxon>Micrococcales</taxon>
        <taxon>Microbacteriaceae</taxon>
        <taxon>Microbacterium</taxon>
    </lineage>
</organism>
<dbReference type="NCBIfam" id="NF004412">
    <property type="entry name" value="PRK05759.1-3"/>
    <property type="match status" value="1"/>
</dbReference>
<keyword evidence="11 14" id="KW-0066">ATP synthesis</keyword>
<keyword evidence="3 14" id="KW-0813">Transport</keyword>
<evidence type="ECO:0000256" key="12">
    <source>
        <dbReference type="ARBA" id="ARBA00025198"/>
    </source>
</evidence>
<dbReference type="RefSeq" id="WP_039397455.1">
    <property type="nucleotide sequence ID" value="NZ_JTDK01000006.1"/>
</dbReference>
<protein>
    <recommendedName>
        <fullName evidence="14">ATP synthase subunit b</fullName>
    </recommendedName>
    <alternativeName>
        <fullName evidence="14">ATP synthase F(0) sector subunit b</fullName>
    </alternativeName>
    <alternativeName>
        <fullName evidence="14">ATPase subunit I</fullName>
    </alternativeName>
    <alternativeName>
        <fullName evidence="14">F-type ATPase subunit b</fullName>
        <shortName evidence="14">F-ATPase subunit b</shortName>
    </alternativeName>
</protein>
<keyword evidence="8 14" id="KW-1133">Transmembrane helix</keyword>
<dbReference type="GO" id="GO:0046933">
    <property type="term" value="F:proton-transporting ATP synthase activity, rotational mechanism"/>
    <property type="evidence" value="ECO:0007669"/>
    <property type="project" value="UniProtKB-UniRule"/>
</dbReference>
<dbReference type="PANTHER" id="PTHR33445:SF1">
    <property type="entry name" value="ATP SYNTHASE SUBUNIT B"/>
    <property type="match status" value="1"/>
</dbReference>
<keyword evidence="18" id="KW-1185">Reference proteome</keyword>
<evidence type="ECO:0000256" key="1">
    <source>
        <dbReference type="ARBA" id="ARBA00004162"/>
    </source>
</evidence>
<dbReference type="Proteomes" id="UP000031030">
    <property type="component" value="Unassembled WGS sequence"/>
</dbReference>
<evidence type="ECO:0000256" key="13">
    <source>
        <dbReference type="ARBA" id="ARBA00025830"/>
    </source>
</evidence>
<evidence type="ECO:0000256" key="9">
    <source>
        <dbReference type="ARBA" id="ARBA00023065"/>
    </source>
</evidence>
<feature type="coiled-coil region" evidence="16">
    <location>
        <begin position="60"/>
        <end position="94"/>
    </location>
</feature>
<evidence type="ECO:0000256" key="4">
    <source>
        <dbReference type="ARBA" id="ARBA00022475"/>
    </source>
</evidence>
<dbReference type="PANTHER" id="PTHR33445">
    <property type="entry name" value="ATP SYNTHASE SUBUNIT B', CHLOROPLASTIC"/>
    <property type="match status" value="1"/>
</dbReference>
<name>A0A0B2AAC5_9MICO</name>
<dbReference type="Gene3D" id="1.20.5.620">
    <property type="entry name" value="F1F0 ATP synthase subunit B, membrane domain"/>
    <property type="match status" value="1"/>
</dbReference>
<dbReference type="Pfam" id="PF00430">
    <property type="entry name" value="ATP-synt_B"/>
    <property type="match status" value="1"/>
</dbReference>
<keyword evidence="4 14" id="KW-1003">Cell membrane</keyword>
<comment type="function">
    <text evidence="14">Component of the F(0) channel, it forms part of the peripheral stalk, linking F(1) to F(0).</text>
</comment>
<dbReference type="CDD" id="cd06503">
    <property type="entry name" value="ATP-synt_Fo_b"/>
    <property type="match status" value="1"/>
</dbReference>
<dbReference type="SUPFAM" id="SSF81573">
    <property type="entry name" value="F1F0 ATP synthase subunit B, membrane domain"/>
    <property type="match status" value="1"/>
</dbReference>
<comment type="similarity">
    <text evidence="2 14 15">Belongs to the ATPase B chain family.</text>
</comment>
<keyword evidence="9 14" id="KW-0406">Ion transport</keyword>
<keyword evidence="16" id="KW-0175">Coiled coil</keyword>
<gene>
    <name evidence="14" type="primary">atpF</name>
    <name evidence="17" type="ORF">LK09_07110</name>
</gene>
<dbReference type="AlphaFoldDB" id="A0A0B2AAC5"/>
<dbReference type="InterPro" id="IPR028987">
    <property type="entry name" value="ATP_synth_B-like_membr_sf"/>
</dbReference>
<comment type="subunit">
    <text evidence="13 14">F-type ATPases have 2 components, F(1) - the catalytic core - and F(0) - the membrane proton channel. F(1) has five subunits: alpha(3), beta(3), gamma(1), delta(1), epsilon(1). F(0) has three main subunits: a(1), b(2) and c(10-14). The alpha and beta chains form an alternating ring which encloses part of the gamma chain. F(1) is attached to F(0) by a central stalk formed by the gamma and epsilon chains, while a peripheral stalk is formed by the delta and b chains.</text>
</comment>
<evidence type="ECO:0000256" key="6">
    <source>
        <dbReference type="ARBA" id="ARBA00022692"/>
    </source>
</evidence>
<dbReference type="HAMAP" id="MF_01398">
    <property type="entry name" value="ATP_synth_b_bprime"/>
    <property type="match status" value="1"/>
</dbReference>
<evidence type="ECO:0000256" key="14">
    <source>
        <dbReference type="HAMAP-Rule" id="MF_01398"/>
    </source>
</evidence>
<sequence>MHSAFVLMAAESQNPIIPTLPDLIWGTIAFLIVLVFVIWKILPSMNKALDARADAIEGGIKRADEAQAKATAALEEYTAKLADARGEAAAIREQARADGAKILAELRENAQAEAARVTAAAHAQIEAERQTAFVSLRSEVGTMAIDLAGGVIGESLSDDAKAQAVVDRFLAELEVPETAGKA</sequence>
<evidence type="ECO:0000256" key="15">
    <source>
        <dbReference type="RuleBase" id="RU003848"/>
    </source>
</evidence>
<dbReference type="GO" id="GO:0005886">
    <property type="term" value="C:plasma membrane"/>
    <property type="evidence" value="ECO:0007669"/>
    <property type="project" value="UniProtKB-SubCell"/>
</dbReference>
<evidence type="ECO:0000256" key="8">
    <source>
        <dbReference type="ARBA" id="ARBA00022989"/>
    </source>
</evidence>
<keyword evidence="7 14" id="KW-0375">Hydrogen ion transport</keyword>
<keyword evidence="6 14" id="KW-0812">Transmembrane</keyword>
<evidence type="ECO:0000313" key="18">
    <source>
        <dbReference type="Proteomes" id="UP000031030"/>
    </source>
</evidence>
<reference evidence="17 18" key="1">
    <citation type="submission" date="2014-11" db="EMBL/GenBank/DDBJ databases">
        <title>Genome sequence of Microbacterium mangrovi MUSC 115(T).</title>
        <authorList>
            <person name="Lee L.-H."/>
        </authorList>
    </citation>
    <scope>NUCLEOTIDE SEQUENCE [LARGE SCALE GENOMIC DNA]</scope>
    <source>
        <strain evidence="17 18">MUSC 115</strain>
    </source>
</reference>
<comment type="function">
    <text evidence="12 14">F(1)F(0) ATP synthase produces ATP from ADP in the presence of a proton or sodium gradient. F-type ATPases consist of two structural domains, F(1) containing the extramembraneous catalytic core and F(0) containing the membrane proton channel, linked together by a central stalk and a peripheral stalk. During catalysis, ATP synthesis in the catalytic domain of F(1) is coupled via a rotary mechanism of the central stalk subunits to proton translocation.</text>
</comment>
<evidence type="ECO:0000256" key="16">
    <source>
        <dbReference type="SAM" id="Coils"/>
    </source>
</evidence>
<dbReference type="OrthoDB" id="5243563at2"/>
<accession>A0A0B2AAC5</accession>
<evidence type="ECO:0000256" key="7">
    <source>
        <dbReference type="ARBA" id="ARBA00022781"/>
    </source>
</evidence>
<proteinExistence type="inferred from homology"/>
<dbReference type="STRING" id="1348253.LK09_07110"/>
<feature type="transmembrane region" description="Helical" evidence="14">
    <location>
        <begin position="23"/>
        <end position="42"/>
    </location>
</feature>
<keyword evidence="10 14" id="KW-0472">Membrane</keyword>
<evidence type="ECO:0000256" key="10">
    <source>
        <dbReference type="ARBA" id="ARBA00023136"/>
    </source>
</evidence>
<dbReference type="GO" id="GO:0046961">
    <property type="term" value="F:proton-transporting ATPase activity, rotational mechanism"/>
    <property type="evidence" value="ECO:0007669"/>
    <property type="project" value="TreeGrafter"/>
</dbReference>
<evidence type="ECO:0000256" key="3">
    <source>
        <dbReference type="ARBA" id="ARBA00022448"/>
    </source>
</evidence>
<keyword evidence="5 14" id="KW-0138">CF(0)</keyword>
<comment type="caution">
    <text evidence="17">The sequence shown here is derived from an EMBL/GenBank/DDBJ whole genome shotgun (WGS) entry which is preliminary data.</text>
</comment>
<comment type="subcellular location">
    <subcellularLocation>
        <location evidence="1 14">Cell membrane</location>
        <topology evidence="1 14">Single-pass membrane protein</topology>
    </subcellularLocation>
</comment>
<dbReference type="EMBL" id="JTDK01000006">
    <property type="protein sequence ID" value="KHK98693.1"/>
    <property type="molecule type" value="Genomic_DNA"/>
</dbReference>
<evidence type="ECO:0000256" key="2">
    <source>
        <dbReference type="ARBA" id="ARBA00005513"/>
    </source>
</evidence>
<dbReference type="NCBIfam" id="TIGR01144">
    <property type="entry name" value="ATP_synt_b"/>
    <property type="match status" value="1"/>
</dbReference>
<dbReference type="InterPro" id="IPR005864">
    <property type="entry name" value="ATP_synth_F0_bsu_bac"/>
</dbReference>
<evidence type="ECO:0000313" key="17">
    <source>
        <dbReference type="EMBL" id="KHK98693.1"/>
    </source>
</evidence>
<dbReference type="InterPro" id="IPR050059">
    <property type="entry name" value="ATP_synthase_B_chain"/>
</dbReference>